<proteinExistence type="predicted"/>
<evidence type="ECO:0000313" key="2">
    <source>
        <dbReference type="EMBL" id="EFE71957.2"/>
    </source>
</evidence>
<reference evidence="3" key="1">
    <citation type="submission" date="2008-12" db="EMBL/GenBank/DDBJ databases">
        <title>Annotation of Streptomyces ghanaensis ATCC 14672.</title>
        <authorList>
            <consortium name="The Broad Institute Genome Sequencing Platform"/>
            <consortium name="Broad Institute Microbial Sequencing Center"/>
            <person name="Fischbach M."/>
            <person name="Ward D."/>
            <person name="Young S."/>
            <person name="Kodira C.D."/>
            <person name="Zeng Q."/>
            <person name="Koehrsen M."/>
            <person name="Godfrey P."/>
            <person name="Alvarado L."/>
            <person name="Berlin A.M."/>
            <person name="Borenstein D."/>
            <person name="Chen Z."/>
            <person name="Engels R."/>
            <person name="Freedman E."/>
            <person name="Gellesch M."/>
            <person name="Goldberg J."/>
            <person name="Griggs A."/>
            <person name="Gujja S."/>
            <person name="Heiman D.I."/>
            <person name="Hepburn T.A."/>
            <person name="Howarth C."/>
            <person name="Jen D."/>
            <person name="Larson L."/>
            <person name="Lewis B."/>
            <person name="Mehta T."/>
            <person name="Park D."/>
            <person name="Pearson M."/>
            <person name="Roberts A."/>
            <person name="Saif S."/>
            <person name="Shea T.D."/>
            <person name="Shenoy N."/>
            <person name="Sisk P."/>
            <person name="Stolte C."/>
            <person name="Sykes S.N."/>
            <person name="Walk T."/>
            <person name="White J."/>
            <person name="Yandava C."/>
            <person name="Straight P."/>
            <person name="Clardy J."/>
            <person name="Hung D."/>
            <person name="Kolter R."/>
            <person name="Mekalanos J."/>
            <person name="Walker S."/>
            <person name="Walsh C.T."/>
            <person name="Wieland B.L.C."/>
            <person name="Ilzarbe M."/>
            <person name="Galagan J."/>
            <person name="Nusbaum C."/>
            <person name="Birren B."/>
        </authorList>
    </citation>
    <scope>NUCLEOTIDE SEQUENCE [LARGE SCALE GENOMIC DNA]</scope>
    <source>
        <strain evidence="3">ATCC 14672 / DSM 40746 / JCM 4963 / KCTC 9882 / NRRL B-12104 / FH 1290</strain>
    </source>
</reference>
<feature type="region of interest" description="Disordered" evidence="1">
    <location>
        <begin position="1"/>
        <end position="59"/>
    </location>
</feature>
<protein>
    <submittedName>
        <fullName evidence="2">Predicted protein</fullName>
    </submittedName>
</protein>
<dbReference type="AlphaFoldDB" id="D6A8H4"/>
<organism evidence="2 3">
    <name type="scientific">Streptomyces viridosporus (strain ATCC 14672 / DSM 40746 / JCM 4963 / KCTC 9882 / NRRL B-12104 / FH 1290)</name>
    <name type="common">Streptomyces ghanaensis</name>
    <dbReference type="NCBI Taxonomy" id="566461"/>
    <lineage>
        <taxon>Bacteria</taxon>
        <taxon>Bacillati</taxon>
        <taxon>Actinomycetota</taxon>
        <taxon>Actinomycetes</taxon>
        <taxon>Kitasatosporales</taxon>
        <taxon>Streptomycetaceae</taxon>
        <taxon>Streptomyces</taxon>
    </lineage>
</organism>
<name>D6A8H4_STRV1</name>
<dbReference type="EMBL" id="DS999641">
    <property type="protein sequence ID" value="EFE71957.2"/>
    <property type="molecule type" value="Genomic_DNA"/>
</dbReference>
<evidence type="ECO:0000313" key="3">
    <source>
        <dbReference type="Proteomes" id="UP000003824"/>
    </source>
</evidence>
<evidence type="ECO:0000256" key="1">
    <source>
        <dbReference type="SAM" id="MobiDB-lite"/>
    </source>
</evidence>
<feature type="compositionally biased region" description="Basic residues" evidence="1">
    <location>
        <begin position="24"/>
        <end position="39"/>
    </location>
</feature>
<gene>
    <name evidence="2" type="ORF">SSFG_07193</name>
</gene>
<accession>D6A8H4</accession>
<sequence length="101" mass="11093">MDRGPPLHGPRPAGQGPPPLDRVRNRRHHPAHRTHRIASKTRSPSGRRYTTPADVTDVPETHLQSTPCEVAHVHLYADRPVSAEWPTVADGRLPAGHGEGM</sequence>
<dbReference type="Proteomes" id="UP000003824">
    <property type="component" value="Unassembled WGS sequence"/>
</dbReference>